<name>A0A1B6K3D0_9HEMI</name>
<evidence type="ECO:0000313" key="2">
    <source>
        <dbReference type="EMBL" id="JAT05970.1"/>
    </source>
</evidence>
<feature type="non-terminal residue" evidence="2">
    <location>
        <position position="1"/>
    </location>
</feature>
<reference evidence="2" key="1">
    <citation type="submission" date="2015-11" db="EMBL/GenBank/DDBJ databases">
        <title>De novo transcriptome assembly of four potential Pierce s Disease insect vectors from Arizona vineyards.</title>
        <authorList>
            <person name="Tassone E.E."/>
        </authorList>
    </citation>
    <scope>NUCLEOTIDE SEQUENCE</scope>
</reference>
<organism evidence="2">
    <name type="scientific">Homalodisca liturata</name>
    <dbReference type="NCBI Taxonomy" id="320908"/>
    <lineage>
        <taxon>Eukaryota</taxon>
        <taxon>Metazoa</taxon>
        <taxon>Ecdysozoa</taxon>
        <taxon>Arthropoda</taxon>
        <taxon>Hexapoda</taxon>
        <taxon>Insecta</taxon>
        <taxon>Pterygota</taxon>
        <taxon>Neoptera</taxon>
        <taxon>Paraneoptera</taxon>
        <taxon>Hemiptera</taxon>
        <taxon>Auchenorrhyncha</taxon>
        <taxon>Membracoidea</taxon>
        <taxon>Cicadellidae</taxon>
        <taxon>Cicadellinae</taxon>
        <taxon>Proconiini</taxon>
        <taxon>Homalodisca</taxon>
    </lineage>
</organism>
<proteinExistence type="predicted"/>
<protein>
    <submittedName>
        <fullName evidence="2">Uncharacterized protein</fullName>
    </submittedName>
</protein>
<gene>
    <name evidence="2" type="ORF">g.58140</name>
</gene>
<sequence>GDLRKDIIQHRLRLFGQDVLLVPEGEPPDLLELGHRRAIHEPGAPGKAARTDAPVPPVPISVSKPRQTDAALAHGLSDDGCHSLVEPVGVLRRELPPGTSLDEIVVLGELDALVGLEGVFYGMQKRRRAHSK</sequence>
<evidence type="ECO:0000256" key="1">
    <source>
        <dbReference type="SAM" id="MobiDB-lite"/>
    </source>
</evidence>
<feature type="non-terminal residue" evidence="2">
    <location>
        <position position="132"/>
    </location>
</feature>
<dbReference type="AlphaFoldDB" id="A0A1B6K3D0"/>
<accession>A0A1B6K3D0</accession>
<dbReference type="EMBL" id="GECU01001737">
    <property type="protein sequence ID" value="JAT05970.1"/>
    <property type="molecule type" value="Transcribed_RNA"/>
</dbReference>
<feature type="region of interest" description="Disordered" evidence="1">
    <location>
        <begin position="41"/>
        <end position="69"/>
    </location>
</feature>